<dbReference type="Proteomes" id="UP000037023">
    <property type="component" value="Unassembled WGS sequence"/>
</dbReference>
<evidence type="ECO:0000256" key="2">
    <source>
        <dbReference type="ARBA" id="ARBA00022692"/>
    </source>
</evidence>
<dbReference type="AlphaFoldDB" id="A0A0L8JPZ7"/>
<comment type="subcellular location">
    <subcellularLocation>
        <location evidence="1">Membrane</location>
        <topology evidence="1">Multi-pass membrane protein</topology>
    </subcellularLocation>
</comment>
<feature type="transmembrane region" description="Helical" evidence="5">
    <location>
        <begin position="175"/>
        <end position="193"/>
    </location>
</feature>
<evidence type="ECO:0000313" key="8">
    <source>
        <dbReference type="Proteomes" id="UP000037023"/>
    </source>
</evidence>
<evidence type="ECO:0000256" key="4">
    <source>
        <dbReference type="ARBA" id="ARBA00023136"/>
    </source>
</evidence>
<dbReference type="InterPro" id="IPR001902">
    <property type="entry name" value="SLC26A/SulP_fam"/>
</dbReference>
<dbReference type="CDD" id="cd07042">
    <property type="entry name" value="STAS_SulP_like_sulfate_transporter"/>
    <property type="match status" value="1"/>
</dbReference>
<keyword evidence="2 5" id="KW-0812">Transmembrane</keyword>
<feature type="domain" description="STAS" evidence="6">
    <location>
        <begin position="442"/>
        <end position="552"/>
    </location>
</feature>
<dbReference type="RefSeq" id="WP_200146724.1">
    <property type="nucleotide sequence ID" value="NZ_LGUP01000364.1"/>
</dbReference>
<evidence type="ECO:0000313" key="7">
    <source>
        <dbReference type="EMBL" id="KOG15717.1"/>
    </source>
</evidence>
<proteinExistence type="predicted"/>
<evidence type="ECO:0000259" key="6">
    <source>
        <dbReference type="PROSITE" id="PS50801"/>
    </source>
</evidence>
<dbReference type="Pfam" id="PF01740">
    <property type="entry name" value="STAS"/>
    <property type="match status" value="1"/>
</dbReference>
<dbReference type="PROSITE" id="PS50801">
    <property type="entry name" value="STAS"/>
    <property type="match status" value="1"/>
</dbReference>
<dbReference type="InterPro" id="IPR011547">
    <property type="entry name" value="SLC26A/SulP_dom"/>
</dbReference>
<keyword evidence="4 5" id="KW-0472">Membrane</keyword>
<dbReference type="EMBL" id="LGUP01000364">
    <property type="protein sequence ID" value="KOG15717.1"/>
    <property type="molecule type" value="Genomic_DNA"/>
</dbReference>
<accession>A0A0L8JPZ7</accession>
<protein>
    <submittedName>
        <fullName evidence="7">Transporter</fullName>
    </submittedName>
</protein>
<feature type="transmembrane region" description="Helical" evidence="5">
    <location>
        <begin position="392"/>
        <end position="409"/>
    </location>
</feature>
<feature type="transmembrane region" description="Helical" evidence="5">
    <location>
        <begin position="99"/>
        <end position="119"/>
    </location>
</feature>
<feature type="transmembrane region" description="Helical" evidence="5">
    <location>
        <begin position="240"/>
        <end position="262"/>
    </location>
</feature>
<reference evidence="7 8" key="1">
    <citation type="submission" date="2015-06" db="EMBL/GenBank/DDBJ databases">
        <authorList>
            <person name="Hoefler B.C."/>
            <person name="Straight P.D."/>
        </authorList>
    </citation>
    <scope>NUCLEOTIDE SEQUENCE [LARGE SCALE GENOMIC DNA]</scope>
    <source>
        <strain evidence="7 8">NRRL 3427</strain>
    </source>
</reference>
<dbReference type="GO" id="GO:0055085">
    <property type="term" value="P:transmembrane transport"/>
    <property type="evidence" value="ECO:0007669"/>
    <property type="project" value="InterPro"/>
</dbReference>
<evidence type="ECO:0000256" key="3">
    <source>
        <dbReference type="ARBA" id="ARBA00022989"/>
    </source>
</evidence>
<gene>
    <name evidence="7" type="ORF">ADK34_27065</name>
</gene>
<dbReference type="InterPro" id="IPR036513">
    <property type="entry name" value="STAS_dom_sf"/>
</dbReference>
<dbReference type="InterPro" id="IPR002645">
    <property type="entry name" value="STAS_dom"/>
</dbReference>
<comment type="caution">
    <text evidence="7">The sequence shown here is derived from an EMBL/GenBank/DDBJ whole genome shotgun (WGS) entry which is preliminary data.</text>
</comment>
<feature type="transmembrane region" description="Helical" evidence="5">
    <location>
        <begin position="342"/>
        <end position="361"/>
    </location>
</feature>
<dbReference type="SUPFAM" id="SSF52091">
    <property type="entry name" value="SpoIIaa-like"/>
    <property type="match status" value="1"/>
</dbReference>
<evidence type="ECO:0000256" key="1">
    <source>
        <dbReference type="ARBA" id="ARBA00004141"/>
    </source>
</evidence>
<name>A0A0L8JPZ7_STRVR</name>
<evidence type="ECO:0000256" key="5">
    <source>
        <dbReference type="SAM" id="Phobius"/>
    </source>
</evidence>
<dbReference type="PATRIC" id="fig|1938.6.peg.5806"/>
<feature type="transmembrane region" description="Helical" evidence="5">
    <location>
        <begin position="319"/>
        <end position="336"/>
    </location>
</feature>
<sequence length="566" mass="58531">MTFAPARARLRALGTPKPSDVSAGLATGLFSIPEGMAYSAIGGFNPVAGIYAGVVPTLLGSLFARTVLMVTTLTSALALTSQSVVKEAGLDTLDTGNVATLAVMAGAIMLLLGVLRLGAIMSFVSNAVMTGFSTGIALQIITGSLKDATGYKPAGHNKLLQLGDWIIHIGDWKPAAVFTALAAVAVWALVRLVERLKPVAVLVALLVVSVAVGILGTHVELAGDIGPIPGALPAFTAPDLTAAGALLPGAFAVALVGLAQAASIGPSVPNPDGTKSSVNGDFVAQGLGNIGGGLFGALPTGGSMSRTGVAVSAGARTRWTGIFAAVWLALLVLTLGSLAERIPMPVIGGLIIVIGCELIVGRLPDIALVLRTSPLSSTAMTVTFLATTQLPLQQAIVIGAVLSLLLYCVQAARQSRLHALEEDGDGRWRVSDVPDRIEPGTLTVLHYDGISLFAETPRIDEQWPNTTNARGAAVILGLRGVPDVPSSAVLKLLQRYARDLHTHGGRLYLAGVEPRLQTVLRRTGVTAELGEDAVLPPTSDIFGAQQEAIARARQWIEETTRKTQNS</sequence>
<keyword evidence="3 5" id="KW-1133">Transmembrane helix</keyword>
<organism evidence="7 8">
    <name type="scientific">Streptomyces viridochromogenes</name>
    <dbReference type="NCBI Taxonomy" id="1938"/>
    <lineage>
        <taxon>Bacteria</taxon>
        <taxon>Bacillati</taxon>
        <taxon>Actinomycetota</taxon>
        <taxon>Actinomycetes</taxon>
        <taxon>Kitasatosporales</taxon>
        <taxon>Streptomycetaceae</taxon>
        <taxon>Streptomyces</taxon>
    </lineage>
</organism>
<dbReference type="Pfam" id="PF00916">
    <property type="entry name" value="Sulfate_transp"/>
    <property type="match status" value="1"/>
</dbReference>
<dbReference type="Gene3D" id="3.30.750.24">
    <property type="entry name" value="STAS domain"/>
    <property type="match status" value="1"/>
</dbReference>
<feature type="transmembrane region" description="Helical" evidence="5">
    <location>
        <begin position="199"/>
        <end position="219"/>
    </location>
</feature>
<dbReference type="GO" id="GO:0016020">
    <property type="term" value="C:membrane"/>
    <property type="evidence" value="ECO:0007669"/>
    <property type="project" value="UniProtKB-SubCell"/>
</dbReference>
<feature type="transmembrane region" description="Helical" evidence="5">
    <location>
        <begin position="282"/>
        <end position="298"/>
    </location>
</feature>
<dbReference type="PANTHER" id="PTHR11814">
    <property type="entry name" value="SULFATE TRANSPORTER"/>
    <property type="match status" value="1"/>
</dbReference>